<evidence type="ECO:0000256" key="1">
    <source>
        <dbReference type="SAM" id="Phobius"/>
    </source>
</evidence>
<dbReference type="EMBL" id="JAQOSQ010000011">
    <property type="protein sequence ID" value="MDJ1183989.1"/>
    <property type="molecule type" value="Genomic_DNA"/>
</dbReference>
<organism evidence="2 3">
    <name type="scientific">Roseofilum casamattae BLCC-M143</name>
    <dbReference type="NCBI Taxonomy" id="3022442"/>
    <lineage>
        <taxon>Bacteria</taxon>
        <taxon>Bacillati</taxon>
        <taxon>Cyanobacteriota</taxon>
        <taxon>Cyanophyceae</taxon>
        <taxon>Desertifilales</taxon>
        <taxon>Desertifilaceae</taxon>
        <taxon>Roseofilum</taxon>
        <taxon>Roseofilum casamattae</taxon>
    </lineage>
</organism>
<gene>
    <name evidence="2" type="ORF">PMH09_12410</name>
</gene>
<dbReference type="Proteomes" id="UP001232992">
    <property type="component" value="Unassembled WGS sequence"/>
</dbReference>
<evidence type="ECO:0000313" key="3">
    <source>
        <dbReference type="Proteomes" id="UP001232992"/>
    </source>
</evidence>
<name>A0ABT7BXR9_9CYAN</name>
<dbReference type="RefSeq" id="WP_283758640.1">
    <property type="nucleotide sequence ID" value="NZ_JAQOSQ010000011.1"/>
</dbReference>
<accession>A0ABT7BXR9</accession>
<keyword evidence="1" id="KW-0812">Transmembrane</keyword>
<keyword evidence="3" id="KW-1185">Reference proteome</keyword>
<protein>
    <submittedName>
        <fullName evidence="2">Uncharacterized protein</fullName>
    </submittedName>
</protein>
<sequence length="51" mass="5464">MRNSNRKTLKITGITFSSIGVVFLIAAGILTMGTRSFLEIGETTAGTVLLY</sequence>
<comment type="caution">
    <text evidence="2">The sequence shown here is derived from an EMBL/GenBank/DDBJ whole genome shotgun (WGS) entry which is preliminary data.</text>
</comment>
<evidence type="ECO:0000313" key="2">
    <source>
        <dbReference type="EMBL" id="MDJ1183989.1"/>
    </source>
</evidence>
<feature type="transmembrane region" description="Helical" evidence="1">
    <location>
        <begin position="12"/>
        <end position="32"/>
    </location>
</feature>
<proteinExistence type="predicted"/>
<keyword evidence="1" id="KW-1133">Transmembrane helix</keyword>
<keyword evidence="1" id="KW-0472">Membrane</keyword>
<reference evidence="2 3" key="1">
    <citation type="submission" date="2023-01" db="EMBL/GenBank/DDBJ databases">
        <title>Novel diversity within Roseofilum (Cyanobacteria; Desertifilaceae) from marine benthic mats with descriptions of four novel species.</title>
        <authorList>
            <person name="Wang Y."/>
            <person name="Berthold D.E."/>
            <person name="Hu J."/>
            <person name="Lefler F.W."/>
            <person name="Laughinghouse H.D. IV."/>
        </authorList>
    </citation>
    <scope>NUCLEOTIDE SEQUENCE [LARGE SCALE GENOMIC DNA]</scope>
    <source>
        <strain evidence="2 3">BLCC-M143</strain>
    </source>
</reference>